<dbReference type="AlphaFoldDB" id="A0A8T0X223"/>
<gene>
    <name evidence="1" type="ORF">PVAP13_1NG323938</name>
</gene>
<evidence type="ECO:0000313" key="2">
    <source>
        <dbReference type="Proteomes" id="UP000823388"/>
    </source>
</evidence>
<proteinExistence type="predicted"/>
<sequence length="43" mass="4352">MIIHTNVASLSKICSSDFVILGSCKALASTSLCAPSASVSIQP</sequence>
<protein>
    <submittedName>
        <fullName evidence="1">Uncharacterized protein</fullName>
    </submittedName>
</protein>
<evidence type="ECO:0000313" key="1">
    <source>
        <dbReference type="EMBL" id="KAG2651946.1"/>
    </source>
</evidence>
<organism evidence="1 2">
    <name type="scientific">Panicum virgatum</name>
    <name type="common">Blackwell switchgrass</name>
    <dbReference type="NCBI Taxonomy" id="38727"/>
    <lineage>
        <taxon>Eukaryota</taxon>
        <taxon>Viridiplantae</taxon>
        <taxon>Streptophyta</taxon>
        <taxon>Embryophyta</taxon>
        <taxon>Tracheophyta</taxon>
        <taxon>Spermatophyta</taxon>
        <taxon>Magnoliopsida</taxon>
        <taxon>Liliopsida</taxon>
        <taxon>Poales</taxon>
        <taxon>Poaceae</taxon>
        <taxon>PACMAD clade</taxon>
        <taxon>Panicoideae</taxon>
        <taxon>Panicodae</taxon>
        <taxon>Paniceae</taxon>
        <taxon>Panicinae</taxon>
        <taxon>Panicum</taxon>
        <taxon>Panicum sect. Hiantes</taxon>
    </lineage>
</organism>
<name>A0A8T0X223_PANVG</name>
<comment type="caution">
    <text evidence="1">The sequence shown here is derived from an EMBL/GenBank/DDBJ whole genome shotgun (WGS) entry which is preliminary data.</text>
</comment>
<reference evidence="1" key="1">
    <citation type="submission" date="2020-05" db="EMBL/GenBank/DDBJ databases">
        <title>WGS assembly of Panicum virgatum.</title>
        <authorList>
            <person name="Lovell J.T."/>
            <person name="Jenkins J."/>
            <person name="Shu S."/>
            <person name="Juenger T.E."/>
            <person name="Schmutz J."/>
        </authorList>
    </citation>
    <scope>NUCLEOTIDE SEQUENCE</scope>
    <source>
        <strain evidence="1">AP13</strain>
    </source>
</reference>
<dbReference type="EMBL" id="CM029038">
    <property type="protein sequence ID" value="KAG2651946.1"/>
    <property type="molecule type" value="Genomic_DNA"/>
</dbReference>
<accession>A0A8T0X223</accession>
<dbReference type="Proteomes" id="UP000823388">
    <property type="component" value="Chromosome 1N"/>
</dbReference>
<keyword evidence="2" id="KW-1185">Reference proteome</keyword>